<dbReference type="InterPro" id="IPR011547">
    <property type="entry name" value="SLC26A/SulP_dom"/>
</dbReference>
<evidence type="ECO:0000259" key="12">
    <source>
        <dbReference type="Pfam" id="PF00916"/>
    </source>
</evidence>
<feature type="transmembrane region" description="Helical" evidence="11">
    <location>
        <begin position="22"/>
        <end position="41"/>
    </location>
</feature>
<keyword evidence="7 11" id="KW-0472">Membrane</keyword>
<dbReference type="SUPFAM" id="SSF53056">
    <property type="entry name" value="beta-carbonic anhydrase, cab"/>
    <property type="match status" value="1"/>
</dbReference>
<dbReference type="InterPro" id="IPR036513">
    <property type="entry name" value="STAS_dom_sf"/>
</dbReference>
<keyword evidence="6 11" id="KW-1133">Transmembrane helix</keyword>
<keyword evidence="5" id="KW-0862">Zinc</keyword>
<evidence type="ECO:0000256" key="4">
    <source>
        <dbReference type="ARBA" id="ARBA00022692"/>
    </source>
</evidence>
<dbReference type="InterPro" id="IPR001765">
    <property type="entry name" value="Carbonic_anhydrase"/>
</dbReference>
<keyword evidence="14" id="KW-1185">Reference proteome</keyword>
<evidence type="ECO:0000256" key="1">
    <source>
        <dbReference type="ARBA" id="ARBA00004141"/>
    </source>
</evidence>
<feature type="domain" description="SLC26A/SulP transporter" evidence="12">
    <location>
        <begin position="18"/>
        <end position="377"/>
    </location>
</feature>
<feature type="transmembrane region" description="Helical" evidence="11">
    <location>
        <begin position="371"/>
        <end position="402"/>
    </location>
</feature>
<dbReference type="EMBL" id="BAAANY010000015">
    <property type="protein sequence ID" value="GAA1687924.1"/>
    <property type="molecule type" value="Genomic_DNA"/>
</dbReference>
<feature type="transmembrane region" description="Helical" evidence="11">
    <location>
        <begin position="197"/>
        <end position="216"/>
    </location>
</feature>
<evidence type="ECO:0000256" key="8">
    <source>
        <dbReference type="ARBA" id="ARBA00023239"/>
    </source>
</evidence>
<dbReference type="Pfam" id="PF00916">
    <property type="entry name" value="Sulfate_transp"/>
    <property type="match status" value="1"/>
</dbReference>
<dbReference type="Pfam" id="PF00484">
    <property type="entry name" value="Pro_CA"/>
    <property type="match status" value="1"/>
</dbReference>
<comment type="caution">
    <text evidence="13">The sequence shown here is derived from an EMBL/GenBank/DDBJ whole genome shotgun (WGS) entry which is preliminary data.</text>
</comment>
<keyword evidence="8" id="KW-0456">Lyase</keyword>
<comment type="function">
    <text evidence="9">Catalyzes the reversible hydration of carbon dioxide to form bicarbonate.</text>
</comment>
<evidence type="ECO:0000313" key="13">
    <source>
        <dbReference type="EMBL" id="GAA1687924.1"/>
    </source>
</evidence>
<reference evidence="13 14" key="1">
    <citation type="journal article" date="2019" name="Int. J. Syst. Evol. Microbiol.">
        <title>The Global Catalogue of Microorganisms (GCM) 10K type strain sequencing project: providing services to taxonomists for standard genome sequencing and annotation.</title>
        <authorList>
            <consortium name="The Broad Institute Genomics Platform"/>
            <consortium name="The Broad Institute Genome Sequencing Center for Infectious Disease"/>
            <person name="Wu L."/>
            <person name="Ma J."/>
        </authorList>
    </citation>
    <scope>NUCLEOTIDE SEQUENCE [LARGE SCALE GENOMIC DNA]</scope>
    <source>
        <strain evidence="13 14">JCM 14718</strain>
    </source>
</reference>
<evidence type="ECO:0000256" key="7">
    <source>
        <dbReference type="ARBA" id="ARBA00023136"/>
    </source>
</evidence>
<dbReference type="InterPro" id="IPR015892">
    <property type="entry name" value="Carbonic_anhydrase_CS"/>
</dbReference>
<organism evidence="13 14">
    <name type="scientific">Fodinicola feengrottensis</name>
    <dbReference type="NCBI Taxonomy" id="435914"/>
    <lineage>
        <taxon>Bacteria</taxon>
        <taxon>Bacillati</taxon>
        <taxon>Actinomycetota</taxon>
        <taxon>Actinomycetes</taxon>
        <taxon>Mycobacteriales</taxon>
        <taxon>Fodinicola</taxon>
    </lineage>
</organism>
<evidence type="ECO:0000256" key="3">
    <source>
        <dbReference type="ARBA" id="ARBA00012925"/>
    </source>
</evidence>
<feature type="transmembrane region" description="Helical" evidence="11">
    <location>
        <begin position="89"/>
        <end position="111"/>
    </location>
</feature>
<dbReference type="Gene3D" id="3.40.1050.10">
    <property type="entry name" value="Carbonic anhydrase"/>
    <property type="match status" value="1"/>
</dbReference>
<dbReference type="EC" id="4.2.1.1" evidence="3"/>
<dbReference type="InterPro" id="IPR036874">
    <property type="entry name" value="Carbonic_anhydrase_sf"/>
</dbReference>
<comment type="similarity">
    <text evidence="2">Belongs to the beta-class carbonic anhydrase family.</text>
</comment>
<feature type="transmembrane region" description="Helical" evidence="11">
    <location>
        <begin position="317"/>
        <end position="334"/>
    </location>
</feature>
<dbReference type="InterPro" id="IPR001902">
    <property type="entry name" value="SLC26A/SulP_fam"/>
</dbReference>
<dbReference type="Gene3D" id="3.30.750.24">
    <property type="entry name" value="STAS domain"/>
    <property type="match status" value="1"/>
</dbReference>
<dbReference type="SMART" id="SM00947">
    <property type="entry name" value="Pro_CA"/>
    <property type="match status" value="1"/>
</dbReference>
<dbReference type="PROSITE" id="PS00704">
    <property type="entry name" value="PROK_CO2_ANHYDRASE_1"/>
    <property type="match status" value="1"/>
</dbReference>
<comment type="subcellular location">
    <subcellularLocation>
        <location evidence="1">Membrane</location>
        <topology evidence="1">Multi-pass membrane protein</topology>
    </subcellularLocation>
</comment>
<evidence type="ECO:0000256" key="5">
    <source>
        <dbReference type="ARBA" id="ARBA00022833"/>
    </source>
</evidence>
<comment type="catalytic activity">
    <reaction evidence="10">
        <text>hydrogencarbonate + H(+) = CO2 + H2O</text>
        <dbReference type="Rhea" id="RHEA:10748"/>
        <dbReference type="ChEBI" id="CHEBI:15377"/>
        <dbReference type="ChEBI" id="CHEBI:15378"/>
        <dbReference type="ChEBI" id="CHEBI:16526"/>
        <dbReference type="ChEBI" id="CHEBI:17544"/>
        <dbReference type="EC" id="4.2.1.1"/>
    </reaction>
</comment>
<proteinExistence type="inferred from homology"/>
<keyword evidence="4 11" id="KW-0812">Transmembrane</keyword>
<sequence length="748" mass="78993">MTSSATVAGWQDQVRSALRYDVPASLVVFLIALPLSLGIAVASGAPVVAGLIAAAVGGIVAGAMGGSVVQVSGPAAGLTVIVAEINLQYGWAVTCLITLAAGLIQIGLGAVRVARTALAVSPAIVHGMLAGVGLTIALAQLHVLLGARPQSSAIENILEMPAEILRPNPLTAAIGLAAIALMLLWPRLPSMVQKIPAALIAVAVPTATAAVLGWDVPRISLPDHPLQSFALPQLPAAGQIQGVILAVFTVALVASVESLLSAVAVDKLHDGPRVKLDRELIGQGTANVVSGALGGYPVTGVIVRSSTNVKAGARSRVSAVLHGVWIVAAVALLAAHIERIPVAALAGLLVVIGLQLVNIKHIRHLRHHRELPVYVVTVVGVLALNLIEGVLLGVGLTVLIALRRLGRTSIHTERSGERWHVRVAGSLTFLSVPRLSRELAEIPEGAAVDIDLYVDFMDHAAFDALHSWRLDHQRRGGIVDIDEIHERWYHPSAGGTPPHPAAEKAPSPRWFAPWSTWQSQRPDARTNGQPAELEPLMVGARDYHRRARRLVHPYLRKLAREGQRPAQLFLTCADSRIVPNLITASGPGDLFTLRNIGNLVPACGSADRSVGAAIEYAVEVLGIRLITVCGHSGCGAMKALASPSDPADLGPASALSDWLGYAASSRERWLAGDPDSDSVERLCHVNIREQLDNLLTYPTVRTKVAAGQLRLAGLYFDIDGAEVFLLDQTGDSFHSINRPIETSMTALR</sequence>
<evidence type="ECO:0000313" key="14">
    <source>
        <dbReference type="Proteomes" id="UP001500618"/>
    </source>
</evidence>
<dbReference type="RefSeq" id="WP_344311949.1">
    <property type="nucleotide sequence ID" value="NZ_BAAANY010000015.1"/>
</dbReference>
<evidence type="ECO:0000256" key="6">
    <source>
        <dbReference type="ARBA" id="ARBA00022989"/>
    </source>
</evidence>
<feature type="transmembrane region" description="Helical" evidence="11">
    <location>
        <begin position="340"/>
        <end position="359"/>
    </location>
</feature>
<evidence type="ECO:0000256" key="10">
    <source>
        <dbReference type="ARBA" id="ARBA00048348"/>
    </source>
</evidence>
<evidence type="ECO:0000256" key="9">
    <source>
        <dbReference type="ARBA" id="ARBA00024993"/>
    </source>
</evidence>
<dbReference type="Proteomes" id="UP001500618">
    <property type="component" value="Unassembled WGS sequence"/>
</dbReference>
<evidence type="ECO:0000256" key="11">
    <source>
        <dbReference type="SAM" id="Phobius"/>
    </source>
</evidence>
<feature type="transmembrane region" description="Helical" evidence="11">
    <location>
        <begin position="165"/>
        <end position="185"/>
    </location>
</feature>
<gene>
    <name evidence="13" type="ORF">GCM10009765_41750</name>
</gene>
<protein>
    <recommendedName>
        <fullName evidence="3">carbonic anhydrase</fullName>
        <ecNumber evidence="3">4.2.1.1</ecNumber>
    </recommendedName>
</protein>
<feature type="transmembrane region" description="Helical" evidence="11">
    <location>
        <begin position="123"/>
        <end position="145"/>
    </location>
</feature>
<feature type="transmembrane region" description="Helical" evidence="11">
    <location>
        <begin position="48"/>
        <end position="69"/>
    </location>
</feature>
<name>A0ABN2HHA1_9ACTN</name>
<accession>A0ABN2HHA1</accession>
<dbReference type="PANTHER" id="PTHR11814">
    <property type="entry name" value="SULFATE TRANSPORTER"/>
    <property type="match status" value="1"/>
</dbReference>
<evidence type="ECO:0000256" key="2">
    <source>
        <dbReference type="ARBA" id="ARBA00006217"/>
    </source>
</evidence>
<feature type="transmembrane region" description="Helical" evidence="11">
    <location>
        <begin position="236"/>
        <end position="265"/>
    </location>
</feature>